<sequence length="78" mass="7819">MLAIVGRALLWSLLGAALAPVVALLVEIIVSRATPGCGQPFDSGGCQMGIAAIVLASIPVGAAASFAVAILHGLVRRR</sequence>
<accession>A0A4Z0NJA8</accession>
<comment type="caution">
    <text evidence="2">The sequence shown here is derived from an EMBL/GenBank/DDBJ whole genome shotgun (WGS) entry which is preliminary data.</text>
</comment>
<reference evidence="2 3" key="1">
    <citation type="submission" date="2019-04" db="EMBL/GenBank/DDBJ databases">
        <authorList>
            <person name="Feng G."/>
            <person name="Zhu H."/>
        </authorList>
    </citation>
    <scope>NUCLEOTIDE SEQUENCE [LARGE SCALE GENOMIC DNA]</scope>
    <source>
        <strain evidence="2 3">6HR-1</strain>
    </source>
</reference>
<dbReference type="EMBL" id="SRLB01000025">
    <property type="protein sequence ID" value="TGD95775.1"/>
    <property type="molecule type" value="Genomic_DNA"/>
</dbReference>
<protein>
    <submittedName>
        <fullName evidence="2">Uncharacterized protein</fullName>
    </submittedName>
</protein>
<gene>
    <name evidence="2" type="ORF">EU555_26445</name>
</gene>
<dbReference type="RefSeq" id="WP_135418371.1">
    <property type="nucleotide sequence ID" value="NZ_SRLB01000025.1"/>
</dbReference>
<dbReference type="AlphaFoldDB" id="A0A4Z0NJA8"/>
<dbReference type="OrthoDB" id="8163404at2"/>
<organism evidence="2 3">
    <name type="scientific">Methylobacterium nonmethylotrophicum</name>
    <dbReference type="NCBI Taxonomy" id="1141884"/>
    <lineage>
        <taxon>Bacteria</taxon>
        <taxon>Pseudomonadati</taxon>
        <taxon>Pseudomonadota</taxon>
        <taxon>Alphaproteobacteria</taxon>
        <taxon>Hyphomicrobiales</taxon>
        <taxon>Methylobacteriaceae</taxon>
        <taxon>Methylobacterium</taxon>
    </lineage>
</organism>
<keyword evidence="1" id="KW-0472">Membrane</keyword>
<keyword evidence="1" id="KW-0812">Transmembrane</keyword>
<dbReference type="Proteomes" id="UP000297535">
    <property type="component" value="Unassembled WGS sequence"/>
</dbReference>
<name>A0A4Z0NJA8_9HYPH</name>
<feature type="transmembrane region" description="Helical" evidence="1">
    <location>
        <begin position="49"/>
        <end position="75"/>
    </location>
</feature>
<proteinExistence type="predicted"/>
<evidence type="ECO:0000313" key="2">
    <source>
        <dbReference type="EMBL" id="TGD95775.1"/>
    </source>
</evidence>
<keyword evidence="3" id="KW-1185">Reference proteome</keyword>
<evidence type="ECO:0000313" key="3">
    <source>
        <dbReference type="Proteomes" id="UP000297535"/>
    </source>
</evidence>
<evidence type="ECO:0000256" key="1">
    <source>
        <dbReference type="SAM" id="Phobius"/>
    </source>
</evidence>
<keyword evidence="1" id="KW-1133">Transmembrane helix</keyword>